<keyword evidence="5 9" id="KW-1133">Transmembrane helix</keyword>
<comment type="subcellular location">
    <subcellularLocation>
        <location evidence="1 9">Cell membrane</location>
        <topology evidence="1 9">Multi-pass membrane protein</topology>
    </subcellularLocation>
</comment>
<reference evidence="10 11" key="1">
    <citation type="journal article" date="2018" name="Sci. Rep.">
        <title>Genomic signatures of local adaptation to the degree of environmental predictability in rotifers.</title>
        <authorList>
            <person name="Franch-Gras L."/>
            <person name="Hahn C."/>
            <person name="Garcia-Roger E.M."/>
            <person name="Carmona M.J."/>
            <person name="Serra M."/>
            <person name="Gomez A."/>
        </authorList>
    </citation>
    <scope>NUCLEOTIDE SEQUENCE [LARGE SCALE GENOMIC DNA]</scope>
    <source>
        <strain evidence="10">HYR1</strain>
    </source>
</reference>
<dbReference type="PANTHER" id="PTHR11893:SF36">
    <property type="entry name" value="INNEXIN-5"/>
    <property type="match status" value="1"/>
</dbReference>
<evidence type="ECO:0000256" key="2">
    <source>
        <dbReference type="ARBA" id="ARBA00022448"/>
    </source>
</evidence>
<keyword evidence="3" id="KW-1003">Cell membrane</keyword>
<keyword evidence="8 9" id="KW-0407">Ion channel</keyword>
<evidence type="ECO:0000313" key="11">
    <source>
        <dbReference type="Proteomes" id="UP000276133"/>
    </source>
</evidence>
<keyword evidence="6 9" id="KW-0406">Ion transport</keyword>
<proteinExistence type="inferred from homology"/>
<gene>
    <name evidence="9" type="primary">inx</name>
    <name evidence="10" type="ORF">BpHYR1_013078</name>
</gene>
<evidence type="ECO:0000256" key="8">
    <source>
        <dbReference type="ARBA" id="ARBA00023303"/>
    </source>
</evidence>
<evidence type="ECO:0000313" key="10">
    <source>
        <dbReference type="EMBL" id="RMZ93060.1"/>
    </source>
</evidence>
<evidence type="ECO:0000256" key="3">
    <source>
        <dbReference type="ARBA" id="ARBA00022475"/>
    </source>
</evidence>
<dbReference type="OrthoDB" id="5867527at2759"/>
<evidence type="ECO:0000256" key="6">
    <source>
        <dbReference type="ARBA" id="ARBA00023065"/>
    </source>
</evidence>
<dbReference type="STRING" id="10195.A0A3M7P2L1"/>
<feature type="transmembrane region" description="Helical" evidence="9">
    <location>
        <begin position="85"/>
        <end position="108"/>
    </location>
</feature>
<keyword evidence="2 9" id="KW-0813">Transport</keyword>
<accession>A0A3M7P2L1</accession>
<dbReference type="AlphaFoldDB" id="A0A3M7P2L1"/>
<comment type="caution">
    <text evidence="9">Lacks conserved residue(s) required for the propagation of feature annotation.</text>
</comment>
<evidence type="ECO:0000256" key="7">
    <source>
        <dbReference type="ARBA" id="ARBA00023136"/>
    </source>
</evidence>
<name>A0A3M7P2L1_BRAPC</name>
<dbReference type="PROSITE" id="PS51013">
    <property type="entry name" value="PANNEXIN"/>
    <property type="match status" value="1"/>
</dbReference>
<feature type="non-terminal residue" evidence="10">
    <location>
        <position position="189"/>
    </location>
</feature>
<dbReference type="PRINTS" id="PR01262">
    <property type="entry name" value="INNEXIN"/>
</dbReference>
<keyword evidence="4 9" id="KW-0812">Transmembrane</keyword>
<dbReference type="GO" id="GO:0034220">
    <property type="term" value="P:monoatomic ion transmembrane transport"/>
    <property type="evidence" value="ECO:0007669"/>
    <property type="project" value="UniProtKB-KW"/>
</dbReference>
<comment type="similarity">
    <text evidence="9">Belongs to the pannexin family.</text>
</comment>
<comment type="caution">
    <text evidence="10">The sequence shown here is derived from an EMBL/GenBank/DDBJ whole genome shotgun (WGS) entry which is preliminary data.</text>
</comment>
<evidence type="ECO:0000256" key="1">
    <source>
        <dbReference type="ARBA" id="ARBA00004651"/>
    </source>
</evidence>
<dbReference type="GO" id="GO:0005921">
    <property type="term" value="C:gap junction"/>
    <property type="evidence" value="ECO:0007669"/>
    <property type="project" value="UniProtKB-UniRule"/>
</dbReference>
<keyword evidence="11" id="KW-1185">Reference proteome</keyword>
<evidence type="ECO:0000256" key="4">
    <source>
        <dbReference type="ARBA" id="ARBA00022692"/>
    </source>
</evidence>
<protein>
    <recommendedName>
        <fullName evidence="9">Innexin</fullName>
    </recommendedName>
</protein>
<dbReference type="Pfam" id="PF00876">
    <property type="entry name" value="Innexin"/>
    <property type="match status" value="1"/>
</dbReference>
<sequence length="189" mass="22687">MIYVLNIFAQLILMDSFFGFKYHSYGLDFLKKFLIGDDYSRIDRAFPRVTFCDFRIRNLADNIHQHSVQCALPINLFNEKFFICLWFWLIFLAIVTIFNFFSWLKIVFTSYRKNTITKYLKSLKKLGSSDKDKEILDTFVTDYCHLDGAFIFNLLRRNSNYITTSEIISALYERYCRDYIRPPRRSIVM</sequence>
<evidence type="ECO:0000256" key="9">
    <source>
        <dbReference type="RuleBase" id="RU010713"/>
    </source>
</evidence>
<organism evidence="10 11">
    <name type="scientific">Brachionus plicatilis</name>
    <name type="common">Marine rotifer</name>
    <name type="synonym">Brachionus muelleri</name>
    <dbReference type="NCBI Taxonomy" id="10195"/>
    <lineage>
        <taxon>Eukaryota</taxon>
        <taxon>Metazoa</taxon>
        <taxon>Spiralia</taxon>
        <taxon>Gnathifera</taxon>
        <taxon>Rotifera</taxon>
        <taxon>Eurotatoria</taxon>
        <taxon>Monogononta</taxon>
        <taxon>Pseudotrocha</taxon>
        <taxon>Ploima</taxon>
        <taxon>Brachionidae</taxon>
        <taxon>Brachionus</taxon>
    </lineage>
</organism>
<dbReference type="GO" id="GO:0005886">
    <property type="term" value="C:plasma membrane"/>
    <property type="evidence" value="ECO:0007669"/>
    <property type="project" value="UniProtKB-SubCell"/>
</dbReference>
<dbReference type="PANTHER" id="PTHR11893">
    <property type="entry name" value="INNEXIN"/>
    <property type="match status" value="1"/>
</dbReference>
<keyword evidence="7 9" id="KW-0472">Membrane</keyword>
<dbReference type="InterPro" id="IPR000990">
    <property type="entry name" value="Innexin"/>
</dbReference>
<dbReference type="Proteomes" id="UP000276133">
    <property type="component" value="Unassembled WGS sequence"/>
</dbReference>
<comment type="function">
    <text evidence="9">Structural component of the gap junctions.</text>
</comment>
<evidence type="ECO:0000256" key="5">
    <source>
        <dbReference type="ARBA" id="ARBA00022989"/>
    </source>
</evidence>
<dbReference type="EMBL" id="REGN01014104">
    <property type="protein sequence ID" value="RMZ93060.1"/>
    <property type="molecule type" value="Genomic_DNA"/>
</dbReference>